<name>A0A9P8TE48_WICPI</name>
<evidence type="ECO:0000313" key="2">
    <source>
        <dbReference type="Proteomes" id="UP000774326"/>
    </source>
</evidence>
<dbReference type="Proteomes" id="UP000774326">
    <property type="component" value="Unassembled WGS sequence"/>
</dbReference>
<dbReference type="AlphaFoldDB" id="A0A9P8TE48"/>
<dbReference type="EMBL" id="JAEUBG010005308">
    <property type="protein sequence ID" value="KAH3676203.1"/>
    <property type="molecule type" value="Genomic_DNA"/>
</dbReference>
<accession>A0A9P8TE48</accession>
<evidence type="ECO:0000313" key="1">
    <source>
        <dbReference type="EMBL" id="KAH3676203.1"/>
    </source>
</evidence>
<reference evidence="1" key="2">
    <citation type="submission" date="2021-01" db="EMBL/GenBank/DDBJ databases">
        <authorList>
            <person name="Schikora-Tamarit M.A."/>
        </authorList>
    </citation>
    <scope>NUCLEOTIDE SEQUENCE</scope>
    <source>
        <strain evidence="1">CBS2887</strain>
    </source>
</reference>
<proteinExistence type="predicted"/>
<protein>
    <submittedName>
        <fullName evidence="1">Uncharacterized protein</fullName>
    </submittedName>
</protein>
<sequence length="93" mass="10325">MVKDQFWSLLIQPTRQPVLCLPRLQWIINGWFAGSSAIANALVISESGTLTNGSLLPESPTWKMVMLFSFTNSKFSAGYSSGIKIKMDFNPIV</sequence>
<reference evidence="1" key="1">
    <citation type="journal article" date="2021" name="Open Biol.">
        <title>Shared evolutionary footprints suggest mitochondrial oxidative damage underlies multiple complex I losses in fungi.</title>
        <authorList>
            <person name="Schikora-Tamarit M.A."/>
            <person name="Marcet-Houben M."/>
            <person name="Nosek J."/>
            <person name="Gabaldon T."/>
        </authorList>
    </citation>
    <scope>NUCLEOTIDE SEQUENCE</scope>
    <source>
        <strain evidence="1">CBS2887</strain>
    </source>
</reference>
<comment type="caution">
    <text evidence="1">The sequence shown here is derived from an EMBL/GenBank/DDBJ whole genome shotgun (WGS) entry which is preliminary data.</text>
</comment>
<organism evidence="1 2">
    <name type="scientific">Wickerhamomyces pijperi</name>
    <name type="common">Yeast</name>
    <name type="synonym">Pichia pijperi</name>
    <dbReference type="NCBI Taxonomy" id="599730"/>
    <lineage>
        <taxon>Eukaryota</taxon>
        <taxon>Fungi</taxon>
        <taxon>Dikarya</taxon>
        <taxon>Ascomycota</taxon>
        <taxon>Saccharomycotina</taxon>
        <taxon>Saccharomycetes</taxon>
        <taxon>Phaffomycetales</taxon>
        <taxon>Wickerhamomycetaceae</taxon>
        <taxon>Wickerhamomyces</taxon>
    </lineage>
</organism>
<gene>
    <name evidence="1" type="ORF">WICPIJ_009163</name>
</gene>
<keyword evidence="2" id="KW-1185">Reference proteome</keyword>